<dbReference type="Proteomes" id="UP000248597">
    <property type="component" value="Unassembled WGS sequence"/>
</dbReference>
<feature type="transmembrane region" description="Helical" evidence="5">
    <location>
        <begin position="7"/>
        <end position="27"/>
    </location>
</feature>
<evidence type="ECO:0000313" key="6">
    <source>
        <dbReference type="EMBL" id="PZQ22903.1"/>
    </source>
</evidence>
<dbReference type="InterPro" id="IPR002781">
    <property type="entry name" value="TM_pro_TauE-like"/>
</dbReference>
<name>A0A2W5MYR5_SPHMC</name>
<proteinExistence type="inferred from homology"/>
<keyword evidence="5" id="KW-1003">Cell membrane</keyword>
<gene>
    <name evidence="6" type="ORF">DI569_06590</name>
</gene>
<evidence type="ECO:0000256" key="2">
    <source>
        <dbReference type="ARBA" id="ARBA00022692"/>
    </source>
</evidence>
<feature type="transmembrane region" description="Helical" evidence="5">
    <location>
        <begin position="170"/>
        <end position="189"/>
    </location>
</feature>
<evidence type="ECO:0000256" key="4">
    <source>
        <dbReference type="ARBA" id="ARBA00023136"/>
    </source>
</evidence>
<feature type="transmembrane region" description="Helical" evidence="5">
    <location>
        <begin position="33"/>
        <end position="59"/>
    </location>
</feature>
<organism evidence="6 7">
    <name type="scientific">Sphingopyxis macrogoltabida</name>
    <name type="common">Sphingomonas macrogoltabidus</name>
    <dbReference type="NCBI Taxonomy" id="33050"/>
    <lineage>
        <taxon>Bacteria</taxon>
        <taxon>Pseudomonadati</taxon>
        <taxon>Pseudomonadota</taxon>
        <taxon>Alphaproteobacteria</taxon>
        <taxon>Sphingomonadales</taxon>
        <taxon>Sphingomonadaceae</taxon>
        <taxon>Sphingopyxis</taxon>
    </lineage>
</organism>
<dbReference type="GO" id="GO:0005886">
    <property type="term" value="C:plasma membrane"/>
    <property type="evidence" value="ECO:0007669"/>
    <property type="project" value="UniProtKB-SubCell"/>
</dbReference>
<evidence type="ECO:0000256" key="5">
    <source>
        <dbReference type="RuleBase" id="RU363041"/>
    </source>
</evidence>
<protein>
    <recommendedName>
        <fullName evidence="5">Probable membrane transporter protein</fullName>
    </recommendedName>
</protein>
<reference evidence="6 7" key="1">
    <citation type="submission" date="2017-08" db="EMBL/GenBank/DDBJ databases">
        <title>Infants hospitalized years apart are colonized by the same room-sourced microbial strains.</title>
        <authorList>
            <person name="Brooks B."/>
            <person name="Olm M.R."/>
            <person name="Firek B.A."/>
            <person name="Baker R."/>
            <person name="Thomas B.C."/>
            <person name="Morowitz M.J."/>
            <person name="Banfield J.F."/>
        </authorList>
    </citation>
    <scope>NUCLEOTIDE SEQUENCE [LARGE SCALE GENOMIC DNA]</scope>
    <source>
        <strain evidence="6">S2_005_003_R2_47</strain>
    </source>
</reference>
<feature type="transmembrane region" description="Helical" evidence="5">
    <location>
        <begin position="234"/>
        <end position="252"/>
    </location>
</feature>
<evidence type="ECO:0000256" key="3">
    <source>
        <dbReference type="ARBA" id="ARBA00022989"/>
    </source>
</evidence>
<dbReference type="EMBL" id="QFPJ01000011">
    <property type="protein sequence ID" value="PZQ22903.1"/>
    <property type="molecule type" value="Genomic_DNA"/>
</dbReference>
<comment type="subcellular location">
    <subcellularLocation>
        <location evidence="5">Cell membrane</location>
        <topology evidence="5">Multi-pass membrane protein</topology>
    </subcellularLocation>
    <subcellularLocation>
        <location evidence="1">Membrane</location>
        <topology evidence="1">Multi-pass membrane protein</topology>
    </subcellularLocation>
</comment>
<feature type="transmembrane region" description="Helical" evidence="5">
    <location>
        <begin position="100"/>
        <end position="116"/>
    </location>
</feature>
<feature type="transmembrane region" description="Helical" evidence="5">
    <location>
        <begin position="196"/>
        <end position="214"/>
    </location>
</feature>
<accession>A0A2W5MYR5</accession>
<keyword evidence="3 5" id="KW-1133">Transmembrane helix</keyword>
<evidence type="ECO:0000256" key="1">
    <source>
        <dbReference type="ARBA" id="ARBA00004141"/>
    </source>
</evidence>
<dbReference type="AlphaFoldDB" id="A0A2W5MYR5"/>
<feature type="transmembrane region" description="Helical" evidence="5">
    <location>
        <begin position="71"/>
        <end position="94"/>
    </location>
</feature>
<comment type="caution">
    <text evidence="6">The sequence shown here is derived from an EMBL/GenBank/DDBJ whole genome shotgun (WGS) entry which is preliminary data.</text>
</comment>
<comment type="similarity">
    <text evidence="5">Belongs to the 4-toluene sulfonate uptake permease (TSUP) (TC 2.A.102) family.</text>
</comment>
<dbReference type="Pfam" id="PF01925">
    <property type="entry name" value="TauE"/>
    <property type="match status" value="1"/>
</dbReference>
<evidence type="ECO:0000313" key="7">
    <source>
        <dbReference type="Proteomes" id="UP000248597"/>
    </source>
</evidence>
<sequence length="256" mass="27172">MESAGSMLASVLIVAVAFFTSILSGLFGMAGGIVLMGVLTWLLPAALALALHGVIQFASNAWRLLLHRRHIVWPVLLWFGIGSAASLAFFSAVMFQPTKLIVFLGLGLMPVLVWLPERWLRLDATNRWHAVGGGFVSNGIALTSGVSGPVTDLLFVNTPMTRHQIVATKAVMQAMGHASKIVVYGALLLGAAGREAIALPATVAAIAASMAGIMVGGRLLDRISDAQFRVVRRWLISIVGATFMIQAVLLILRPPA</sequence>
<keyword evidence="4 5" id="KW-0472">Membrane</keyword>
<feature type="transmembrane region" description="Helical" evidence="5">
    <location>
        <begin position="128"/>
        <end position="150"/>
    </location>
</feature>
<keyword evidence="2 5" id="KW-0812">Transmembrane</keyword>